<keyword evidence="16" id="KW-0564">Palmitate</keyword>
<evidence type="ECO:0000256" key="5">
    <source>
        <dbReference type="ARBA" id="ARBA00022475"/>
    </source>
</evidence>
<evidence type="ECO:0000256" key="2">
    <source>
        <dbReference type="ARBA" id="ARBA00004345"/>
    </source>
</evidence>
<keyword evidence="15 23" id="KW-0472">Membrane</keyword>
<evidence type="ECO:0000256" key="1">
    <source>
        <dbReference type="ARBA" id="ARBA00004247"/>
    </source>
</evidence>
<proteinExistence type="inferred from homology"/>
<feature type="chain" id="PRO_5044516417" description="FXYD domain-containing ion transport regulator" evidence="23">
    <location>
        <begin position="21"/>
        <end position="235"/>
    </location>
</feature>
<evidence type="ECO:0000256" key="15">
    <source>
        <dbReference type="ARBA" id="ARBA00023136"/>
    </source>
</evidence>
<dbReference type="Ensembl" id="ENSBIXT00005013787.1">
    <property type="protein sequence ID" value="ENSBIXP00005028467.1"/>
    <property type="gene ID" value="ENSBIXG00005000134.1"/>
</dbReference>
<dbReference type="Gene3D" id="1.20.5.780">
    <property type="entry name" value="Single helix bin"/>
    <property type="match status" value="1"/>
</dbReference>
<dbReference type="GO" id="GO:0006813">
    <property type="term" value="P:potassium ion transport"/>
    <property type="evidence" value="ECO:0007669"/>
    <property type="project" value="UniProtKB-KW"/>
</dbReference>
<evidence type="ECO:0000256" key="4">
    <source>
        <dbReference type="ARBA" id="ARBA00022448"/>
    </source>
</evidence>
<dbReference type="Proteomes" id="UP000429181">
    <property type="component" value="Chromosome 18"/>
</dbReference>
<feature type="transmembrane region" description="Helical" evidence="23">
    <location>
        <begin position="36"/>
        <end position="56"/>
    </location>
</feature>
<evidence type="ECO:0000256" key="3">
    <source>
        <dbReference type="ARBA" id="ARBA00005948"/>
    </source>
</evidence>
<keyword evidence="11" id="KW-0630">Potassium</keyword>
<keyword evidence="13" id="KW-0915">Sodium</keyword>
<evidence type="ECO:0000256" key="18">
    <source>
        <dbReference type="ARBA" id="ARBA00023206"/>
    </source>
</evidence>
<dbReference type="GO" id="GO:0005901">
    <property type="term" value="C:caveola"/>
    <property type="evidence" value="ECO:0007669"/>
    <property type="project" value="UniProtKB-SubCell"/>
</dbReference>
<dbReference type="InterPro" id="IPR047297">
    <property type="entry name" value="FXYD_motif"/>
</dbReference>
<evidence type="ECO:0000313" key="26">
    <source>
        <dbReference type="Ensembl" id="ENSBIXP00005028467.1"/>
    </source>
</evidence>
<dbReference type="PROSITE" id="PS01310">
    <property type="entry name" value="FXYD"/>
    <property type="match status" value="1"/>
</dbReference>
<dbReference type="GO" id="GO:0043269">
    <property type="term" value="P:regulation of monoatomic ion transport"/>
    <property type="evidence" value="ECO:0007669"/>
    <property type="project" value="InterPro"/>
</dbReference>
<dbReference type="GO" id="GO:0006814">
    <property type="term" value="P:sodium ion transport"/>
    <property type="evidence" value="ECO:0007669"/>
    <property type="project" value="UniProtKB-KW"/>
</dbReference>
<name>A0A4W2CGH8_BOBOX</name>
<keyword evidence="6" id="KW-0633">Potassium transport</keyword>
<dbReference type="GO" id="GO:0030315">
    <property type="term" value="C:T-tubule"/>
    <property type="evidence" value="ECO:0007669"/>
    <property type="project" value="UniProtKB-SubCell"/>
</dbReference>
<dbReference type="AlphaFoldDB" id="A0A4W2CGH8"/>
<evidence type="ECO:0000256" key="17">
    <source>
        <dbReference type="ARBA" id="ARBA00023201"/>
    </source>
</evidence>
<keyword evidence="17" id="KW-0739">Sodium transport</keyword>
<reference evidence="25" key="2">
    <citation type="submission" date="2025-05" db="UniProtKB">
        <authorList>
            <consortium name="Ensembl"/>
        </authorList>
    </citation>
    <scope>IDENTIFICATION</scope>
</reference>
<evidence type="ECO:0000256" key="19">
    <source>
        <dbReference type="ARBA" id="ARBA00023288"/>
    </source>
</evidence>
<evidence type="ECO:0000256" key="6">
    <source>
        <dbReference type="ARBA" id="ARBA00022538"/>
    </source>
</evidence>
<dbReference type="InterPro" id="IPR047281">
    <property type="entry name" value="PLM"/>
</dbReference>
<sequence>MASLSHILVLCVGLLAMVNAEAPQEHDPFTYDYQSLRIGGLIIAGILFILGILIVLRLGNLMKRRELSAVQSAVCPPAGGFPWHLTLPPTFCTPTTTWTALFPSPAPTDSDAQISNKTCFSLLTALCEFVSPFAVESLGAPLAPAEGAPTLGEGAGTSAVGGGGGGGGRDGGGLSGPPLATAPRTPGLPPSSTPDNSRSGFQLLQPALLHRLYIQPPLAPARHGDPGPHKGSSGS</sequence>
<keyword evidence="18" id="KW-0318">Glutathionylation</keyword>
<evidence type="ECO:0000256" key="20">
    <source>
        <dbReference type="ARBA" id="ARBA00024012"/>
    </source>
</evidence>
<comment type="similarity">
    <text evidence="3 23">Belongs to the FXYD family.</text>
</comment>
<evidence type="ECO:0000256" key="9">
    <source>
        <dbReference type="ARBA" id="ARBA00022692"/>
    </source>
</evidence>
<evidence type="ECO:0000256" key="11">
    <source>
        <dbReference type="ARBA" id="ARBA00022958"/>
    </source>
</evidence>
<evidence type="ECO:0000256" key="14">
    <source>
        <dbReference type="ARBA" id="ARBA00023065"/>
    </source>
</evidence>
<feature type="signal peptide" evidence="23">
    <location>
        <begin position="1"/>
        <end position="20"/>
    </location>
</feature>
<evidence type="ECO:0000256" key="24">
    <source>
        <dbReference type="SAM" id="MobiDB-lite"/>
    </source>
</evidence>
<evidence type="ECO:0000256" key="8">
    <source>
        <dbReference type="ARBA" id="ARBA00022607"/>
    </source>
</evidence>
<dbReference type="GO" id="GO:0016324">
    <property type="term" value="C:apical plasma membrane"/>
    <property type="evidence" value="ECO:0007669"/>
    <property type="project" value="UniProtKB-SubCell"/>
</dbReference>
<evidence type="ECO:0000313" key="28">
    <source>
        <dbReference type="Proteomes" id="UP000429181"/>
    </source>
</evidence>
<comment type="subcellular location">
    <subcellularLocation>
        <location evidence="1">Apical cell membrane</location>
        <topology evidence="1">Single-pass type I membrane protein</topology>
    </subcellularLocation>
    <subcellularLocation>
        <location evidence="20">Cell membrane</location>
        <location evidence="20">Sarcolemma</location>
        <location evidence="20">T-tubule</location>
    </subcellularLocation>
    <subcellularLocation>
        <location evidence="21">Cell membrane</location>
        <location evidence="21">Sarcolemma</location>
        <topology evidence="21">Single-pass type I membrane protein</topology>
    </subcellularLocation>
    <subcellularLocation>
        <location evidence="2">Membrane</location>
        <location evidence="2">Caveola</location>
    </subcellularLocation>
</comment>
<evidence type="ECO:0000256" key="23">
    <source>
        <dbReference type="RuleBase" id="RU364131"/>
    </source>
</evidence>
<dbReference type="PANTHER" id="PTHR14132">
    <property type="entry name" value="SODIUM/POTASSIUM-TRANSPORTING ATPASE SUBUNIT GAMMA"/>
    <property type="match status" value="1"/>
</dbReference>
<keyword evidence="7" id="KW-0597">Phosphoprotein</keyword>
<evidence type="ECO:0000256" key="16">
    <source>
        <dbReference type="ARBA" id="ARBA00023139"/>
    </source>
</evidence>
<keyword evidence="10 23" id="KW-0732">Signal</keyword>
<keyword evidence="12 23" id="KW-1133">Transmembrane helix</keyword>
<feature type="region of interest" description="Disordered" evidence="24">
    <location>
        <begin position="149"/>
        <end position="202"/>
    </location>
</feature>
<keyword evidence="8" id="KW-0740">Sodium/potassium transport</keyword>
<keyword evidence="9 23" id="KW-0812">Transmembrane</keyword>
<dbReference type="PANTHER" id="PTHR14132:SF12">
    <property type="entry name" value="PHOSPHOLEMMAN"/>
    <property type="match status" value="1"/>
</dbReference>
<keyword evidence="27" id="KW-1185">Reference proteome</keyword>
<keyword evidence="4 23" id="KW-0813">Transport</keyword>
<keyword evidence="14 23" id="KW-0406">Ion transport</keyword>
<evidence type="ECO:0000313" key="25">
    <source>
        <dbReference type="Ensembl" id="ENSBIXP00000011017.1"/>
    </source>
</evidence>
<evidence type="ECO:0000256" key="13">
    <source>
        <dbReference type="ARBA" id="ARBA00023053"/>
    </source>
</evidence>
<feature type="compositionally biased region" description="Polar residues" evidence="24">
    <location>
        <begin position="193"/>
        <end position="202"/>
    </location>
</feature>
<evidence type="ECO:0000256" key="22">
    <source>
        <dbReference type="ARBA" id="ARBA00045339"/>
    </source>
</evidence>
<evidence type="ECO:0000256" key="12">
    <source>
        <dbReference type="ARBA" id="ARBA00022989"/>
    </source>
</evidence>
<dbReference type="Pfam" id="PF02038">
    <property type="entry name" value="ATP1G1_PLM_MAT8"/>
    <property type="match status" value="1"/>
</dbReference>
<evidence type="ECO:0000256" key="7">
    <source>
        <dbReference type="ARBA" id="ARBA00022553"/>
    </source>
</evidence>
<gene>
    <name evidence="25" type="primary">FXYD1</name>
    <name evidence="26" type="synonym">FXYD7</name>
</gene>
<keyword evidence="19" id="KW-0449">Lipoprotein</keyword>
<organism evidence="25 27">
    <name type="scientific">Bos indicus x Bos taurus</name>
    <name type="common">Hybrid cattle</name>
    <dbReference type="NCBI Taxonomy" id="30522"/>
    <lineage>
        <taxon>Eukaryota</taxon>
        <taxon>Metazoa</taxon>
        <taxon>Chordata</taxon>
        <taxon>Craniata</taxon>
        <taxon>Vertebrata</taxon>
        <taxon>Euteleostomi</taxon>
        <taxon>Mammalia</taxon>
        <taxon>Eutheria</taxon>
        <taxon>Laurasiatheria</taxon>
        <taxon>Artiodactyla</taxon>
        <taxon>Ruminantia</taxon>
        <taxon>Pecora</taxon>
        <taxon>Bovidae</taxon>
        <taxon>Bovinae</taxon>
        <taxon>Bos</taxon>
    </lineage>
</organism>
<feature type="compositionally biased region" description="Gly residues" evidence="24">
    <location>
        <begin position="153"/>
        <end position="175"/>
    </location>
</feature>
<dbReference type="Ensembl" id="ENSBIXT00000020146.1">
    <property type="protein sequence ID" value="ENSBIXP00000011017.1"/>
    <property type="gene ID" value="ENSBIXG00000016384.1"/>
</dbReference>
<comment type="function">
    <text evidence="22">Associates with and regulates the activity of the sodium/potassium-transporting ATPase (NKA) which transports Na(+) out of the cell and K(+) into the cell. Inhibits NKA activity in its unphosphorylated state and stimulates activity when phosphorylated. Reduces glutathionylation of the NKA beta-1 subunit ATP1B1, thus reversing glutathionylation-mediated inhibition of ATP1B1. Contributes to female sexual development by maintaining the excitability of neurons which secrete gonadotropin-releasing hormone.</text>
</comment>
<protein>
    <recommendedName>
        <fullName evidence="23">FXYD domain-containing ion transport regulator</fullName>
    </recommendedName>
</protein>
<dbReference type="CDD" id="cd20317">
    <property type="entry name" value="FXYD1"/>
    <property type="match status" value="1"/>
</dbReference>
<dbReference type="GeneTree" id="ENSGT00940000167486"/>
<evidence type="ECO:0000256" key="21">
    <source>
        <dbReference type="ARBA" id="ARBA00034690"/>
    </source>
</evidence>
<dbReference type="GO" id="GO:0017080">
    <property type="term" value="F:sodium channel regulator activity"/>
    <property type="evidence" value="ECO:0007669"/>
    <property type="project" value="TreeGrafter"/>
</dbReference>
<dbReference type="InterPro" id="IPR000272">
    <property type="entry name" value="Ion-transport_regulator_FXYD"/>
</dbReference>
<accession>A0A4W2CGH8</accession>
<evidence type="ECO:0000256" key="10">
    <source>
        <dbReference type="ARBA" id="ARBA00022729"/>
    </source>
</evidence>
<feature type="region of interest" description="Disordered" evidence="24">
    <location>
        <begin position="214"/>
        <end position="235"/>
    </location>
</feature>
<keyword evidence="5" id="KW-1003">Cell membrane</keyword>
<dbReference type="Proteomes" id="UP000314981">
    <property type="component" value="Chromosome 18"/>
</dbReference>
<evidence type="ECO:0000313" key="27">
    <source>
        <dbReference type="Proteomes" id="UP000314981"/>
    </source>
</evidence>
<reference evidence="27 28" key="1">
    <citation type="submission" date="2018-11" db="EMBL/GenBank/DDBJ databases">
        <title>Haplotype-resolved cattle genomes.</title>
        <authorList>
            <person name="Low W.Y."/>
            <person name="Tearle R."/>
            <person name="Bickhart D.M."/>
            <person name="Rosen B.D."/>
            <person name="Koren S."/>
            <person name="Rhie A."/>
            <person name="Hiendleder S."/>
            <person name="Phillippy A.M."/>
            <person name="Smith T.P.L."/>
            <person name="Williams J.L."/>
        </authorList>
    </citation>
    <scope>NUCLEOTIDE SEQUENCE [LARGE SCALE GENOMIC DNA]</scope>
</reference>